<feature type="domain" description="DDH" evidence="1">
    <location>
        <begin position="77"/>
        <end position="230"/>
    </location>
</feature>
<dbReference type="Gene3D" id="3.10.310.30">
    <property type="match status" value="1"/>
</dbReference>
<accession>A0A7C6EBQ2</accession>
<dbReference type="SUPFAM" id="SSF64182">
    <property type="entry name" value="DHH phosphoesterases"/>
    <property type="match status" value="1"/>
</dbReference>
<proteinExistence type="predicted"/>
<evidence type="ECO:0000259" key="2">
    <source>
        <dbReference type="Pfam" id="PF02272"/>
    </source>
</evidence>
<dbReference type="InterPro" id="IPR038763">
    <property type="entry name" value="DHH_sf"/>
</dbReference>
<gene>
    <name evidence="3" type="ORF">ENW73_05145</name>
</gene>
<dbReference type="Pfam" id="PF01368">
    <property type="entry name" value="DHH"/>
    <property type="match status" value="1"/>
</dbReference>
<dbReference type="PANTHER" id="PTHR30255:SF2">
    <property type="entry name" value="SINGLE-STRANDED-DNA-SPECIFIC EXONUCLEASE RECJ"/>
    <property type="match status" value="1"/>
</dbReference>
<reference evidence="3" key="1">
    <citation type="journal article" date="2020" name="mSystems">
        <title>Genome- and Community-Level Interaction Insights into Carbon Utilization and Element Cycling Functions of Hydrothermarchaeota in Hydrothermal Sediment.</title>
        <authorList>
            <person name="Zhou Z."/>
            <person name="Liu Y."/>
            <person name="Xu W."/>
            <person name="Pan J."/>
            <person name="Luo Z.H."/>
            <person name="Li M."/>
        </authorList>
    </citation>
    <scope>NUCLEOTIDE SEQUENCE [LARGE SCALE GENOMIC DNA]</scope>
    <source>
        <strain evidence="3">SpSt-876</strain>
    </source>
</reference>
<name>A0A7C6EBQ2_UNCW3</name>
<dbReference type="AlphaFoldDB" id="A0A7C6EBQ2"/>
<evidence type="ECO:0008006" key="4">
    <source>
        <dbReference type="Google" id="ProtNLM"/>
    </source>
</evidence>
<dbReference type="InterPro" id="IPR003156">
    <property type="entry name" value="DHHA1_dom"/>
</dbReference>
<feature type="domain" description="DHHA1" evidence="2">
    <location>
        <begin position="348"/>
        <end position="434"/>
    </location>
</feature>
<organism evidence="3">
    <name type="scientific">candidate division WOR-3 bacterium</name>
    <dbReference type="NCBI Taxonomy" id="2052148"/>
    <lineage>
        <taxon>Bacteria</taxon>
        <taxon>Bacteria division WOR-3</taxon>
    </lineage>
</organism>
<comment type="caution">
    <text evidence="3">The sequence shown here is derived from an EMBL/GenBank/DDBJ whole genome shotgun (WGS) entry which is preliminary data.</text>
</comment>
<dbReference type="GO" id="GO:0004527">
    <property type="term" value="F:exonuclease activity"/>
    <property type="evidence" value="ECO:0007669"/>
    <property type="project" value="UniProtKB-KW"/>
</dbReference>
<dbReference type="InterPro" id="IPR051673">
    <property type="entry name" value="SSDNA_exonuclease_RecJ"/>
</dbReference>
<dbReference type="GO" id="GO:0003676">
    <property type="term" value="F:nucleic acid binding"/>
    <property type="evidence" value="ECO:0007669"/>
    <property type="project" value="InterPro"/>
</dbReference>
<sequence length="535" mass="60512">MWQIKEINHKALTDFIRTTGFSEPLARLLYLRNIKTLKAAQRFLNPKLSDLYSPFDLPDIQPAIERIVSAIKNKEPILIWGHEDLDGITSVVILYETLRDLQADVHYYIPAKHTEKYGLNSTKVKALPNPIKLVITVDCGITNFSEVEDLTQSGIDTIILEHHEVLDRLPKAIANVDPKRPDSKYPFPFLAAVGVVLKVTMALLERFLNIKLEEFFSIKPDFLSLAALGTIADRVPLQDENRILIKYGLQELKNAKRSVLQALLAEEQINPVDLTVEKFISVLLPLFASANGQDACHFFLSQDYEKIKQWLKNLADQRDVWREETRQALNIAKNVLDFSGELVIVKSDKLPLRTMGHCASKLREQYQVPAIVIGKGKENWIGECRGVDQVNLIDLLKANSHYFIDFGGHKKACGFSIPEVNLEAFINAAKDYAHNNFKDKIQPETILIDAILPLPELTEEFAQLGPFGEGNPAPLLIAPKTHIKLSTFGELIALENPKLRLFNNSEQIKLSDGIFDLLYTFDENLNVYIKQAVIQ</sequence>
<evidence type="ECO:0000259" key="1">
    <source>
        <dbReference type="Pfam" id="PF01368"/>
    </source>
</evidence>
<protein>
    <recommendedName>
        <fullName evidence="4">Single-stranded-DNA-specific exonuclease RecJ</fullName>
    </recommendedName>
</protein>
<dbReference type="Gene3D" id="3.90.1640.30">
    <property type="match status" value="1"/>
</dbReference>
<dbReference type="PANTHER" id="PTHR30255">
    <property type="entry name" value="SINGLE-STRANDED-DNA-SPECIFIC EXONUCLEASE RECJ"/>
    <property type="match status" value="1"/>
</dbReference>
<dbReference type="Pfam" id="PF02272">
    <property type="entry name" value="DHHA1"/>
    <property type="match status" value="1"/>
</dbReference>
<dbReference type="InterPro" id="IPR001667">
    <property type="entry name" value="DDH_dom"/>
</dbReference>
<dbReference type="EMBL" id="DTLI01000134">
    <property type="protein sequence ID" value="HHS52236.1"/>
    <property type="molecule type" value="Genomic_DNA"/>
</dbReference>
<evidence type="ECO:0000313" key="3">
    <source>
        <dbReference type="EMBL" id="HHS52236.1"/>
    </source>
</evidence>